<evidence type="ECO:0000256" key="9">
    <source>
        <dbReference type="ARBA" id="ARBA00022840"/>
    </source>
</evidence>
<keyword evidence="6" id="KW-0808">Transferase</keyword>
<dbReference type="GO" id="GO:0006730">
    <property type="term" value="P:one-carbon metabolic process"/>
    <property type="evidence" value="ECO:0007669"/>
    <property type="project" value="UniProtKB-KW"/>
</dbReference>
<organism evidence="15 16">
    <name type="scientific">Musa acuminata subsp. malaccensis</name>
    <name type="common">Wild banana</name>
    <name type="synonym">Musa malaccensis</name>
    <dbReference type="NCBI Taxonomy" id="214687"/>
    <lineage>
        <taxon>Eukaryota</taxon>
        <taxon>Viridiplantae</taxon>
        <taxon>Streptophyta</taxon>
        <taxon>Embryophyta</taxon>
        <taxon>Tracheophyta</taxon>
        <taxon>Spermatophyta</taxon>
        <taxon>Magnoliopsida</taxon>
        <taxon>Liliopsida</taxon>
        <taxon>Zingiberales</taxon>
        <taxon>Musaceae</taxon>
        <taxon>Musa</taxon>
    </lineage>
</organism>
<accession>A0A804HSZ6</accession>
<keyword evidence="10" id="KW-0460">Magnesium</keyword>
<evidence type="ECO:0000259" key="14">
    <source>
        <dbReference type="Pfam" id="PF02773"/>
    </source>
</evidence>
<comment type="cofactor">
    <cofactor evidence="1">
        <name>Mn(2+)</name>
        <dbReference type="ChEBI" id="CHEBI:29035"/>
    </cofactor>
</comment>
<evidence type="ECO:0000256" key="3">
    <source>
        <dbReference type="ARBA" id="ARBA00004496"/>
    </source>
</evidence>
<keyword evidence="4" id="KW-0963">Cytoplasm</keyword>
<evidence type="ECO:0000256" key="6">
    <source>
        <dbReference type="ARBA" id="ARBA00022679"/>
    </source>
</evidence>
<keyword evidence="12" id="KW-0170">Cobalt</keyword>
<evidence type="ECO:0000256" key="11">
    <source>
        <dbReference type="ARBA" id="ARBA00022958"/>
    </source>
</evidence>
<dbReference type="InterPro" id="IPR022636">
    <property type="entry name" value="S-AdoMet_synthetase_sfam"/>
</dbReference>
<dbReference type="GO" id="GO:0005524">
    <property type="term" value="F:ATP binding"/>
    <property type="evidence" value="ECO:0007669"/>
    <property type="project" value="UniProtKB-KW"/>
</dbReference>
<evidence type="ECO:0000256" key="5">
    <source>
        <dbReference type="ARBA" id="ARBA00022563"/>
    </source>
</evidence>
<dbReference type="EnsemblPlants" id="Ma01_t11680.1">
    <property type="protein sequence ID" value="Ma01_p11680.1"/>
    <property type="gene ID" value="Ma01_g11680"/>
</dbReference>
<dbReference type="InterPro" id="IPR022630">
    <property type="entry name" value="S-AdoMet_synt_C"/>
</dbReference>
<dbReference type="InterPro" id="IPR002133">
    <property type="entry name" value="S-AdoMet_synthetase"/>
</dbReference>
<evidence type="ECO:0000259" key="13">
    <source>
        <dbReference type="Pfam" id="PF02772"/>
    </source>
</evidence>
<dbReference type="Proteomes" id="UP000012960">
    <property type="component" value="Unplaced"/>
</dbReference>
<dbReference type="GO" id="GO:0004478">
    <property type="term" value="F:methionine adenosyltransferase activity"/>
    <property type="evidence" value="ECO:0007669"/>
    <property type="project" value="InterPro"/>
</dbReference>
<evidence type="ECO:0000256" key="10">
    <source>
        <dbReference type="ARBA" id="ARBA00022842"/>
    </source>
</evidence>
<dbReference type="InterPro" id="IPR022629">
    <property type="entry name" value="S-AdoMet_synt_central"/>
</dbReference>
<comment type="cofactor">
    <cofactor evidence="2">
        <name>Co(2+)</name>
        <dbReference type="ChEBI" id="CHEBI:48828"/>
    </cofactor>
</comment>
<evidence type="ECO:0000256" key="2">
    <source>
        <dbReference type="ARBA" id="ARBA00001941"/>
    </source>
</evidence>
<proteinExistence type="predicted"/>
<dbReference type="Pfam" id="PF02772">
    <property type="entry name" value="S-AdoMet_synt_M"/>
    <property type="match status" value="1"/>
</dbReference>
<dbReference type="Gramene" id="Ma01_t11680.1">
    <property type="protein sequence ID" value="Ma01_p11680.1"/>
    <property type="gene ID" value="Ma01_g11680"/>
</dbReference>
<evidence type="ECO:0008006" key="17">
    <source>
        <dbReference type="Google" id="ProtNLM"/>
    </source>
</evidence>
<dbReference type="OMA" id="ISCQHED"/>
<evidence type="ECO:0000256" key="12">
    <source>
        <dbReference type="ARBA" id="ARBA00023285"/>
    </source>
</evidence>
<dbReference type="Pfam" id="PF02773">
    <property type="entry name" value="S-AdoMet_synt_C"/>
    <property type="match status" value="1"/>
</dbReference>
<dbReference type="InParanoid" id="A0A804HSZ6"/>
<evidence type="ECO:0000256" key="7">
    <source>
        <dbReference type="ARBA" id="ARBA00022723"/>
    </source>
</evidence>
<keyword evidence="11" id="KW-0630">Potassium</keyword>
<dbReference type="GO" id="GO:0005737">
    <property type="term" value="C:cytoplasm"/>
    <property type="evidence" value="ECO:0007669"/>
    <property type="project" value="UniProtKB-SubCell"/>
</dbReference>
<evidence type="ECO:0000256" key="1">
    <source>
        <dbReference type="ARBA" id="ARBA00001936"/>
    </source>
</evidence>
<keyword evidence="9" id="KW-0067">ATP-binding</keyword>
<dbReference type="GO" id="GO:0006556">
    <property type="term" value="P:S-adenosylmethionine biosynthetic process"/>
    <property type="evidence" value="ECO:0007669"/>
    <property type="project" value="InterPro"/>
</dbReference>
<feature type="domain" description="S-adenosylmethionine synthetase central" evidence="13">
    <location>
        <begin position="2"/>
        <end position="56"/>
    </location>
</feature>
<dbReference type="Gene3D" id="3.30.300.10">
    <property type="match status" value="2"/>
</dbReference>
<dbReference type="GO" id="GO:0046872">
    <property type="term" value="F:metal ion binding"/>
    <property type="evidence" value="ECO:0007669"/>
    <property type="project" value="UniProtKB-KW"/>
</dbReference>
<evidence type="ECO:0000256" key="4">
    <source>
        <dbReference type="ARBA" id="ARBA00022490"/>
    </source>
</evidence>
<evidence type="ECO:0000313" key="15">
    <source>
        <dbReference type="EnsemblPlants" id="Ma01_p11680.1"/>
    </source>
</evidence>
<keyword evidence="5" id="KW-0554">One-carbon metabolism</keyword>
<sequence length="147" mass="16499">MVPIRVHTVLVSTQHDETVTNDEIAADLKEHVIEPVIPEQYLDEKPIFHLNPSGRFVIGEPHGDAGLTGAVFVDTYGTGKIRDKEILEIVKENFDFRPGMITSNLDLKRGGNGRFRKTAAAYGHFGRDDPDFTWEVVKPLKWEKTAA</sequence>
<feature type="domain" description="S-adenosylmethionine synthetase C-terminal" evidence="14">
    <location>
        <begin position="71"/>
        <end position="135"/>
    </location>
</feature>
<protein>
    <recommendedName>
        <fullName evidence="17">Methionine adenosyltransferase</fullName>
    </recommendedName>
</protein>
<keyword evidence="7" id="KW-0479">Metal-binding</keyword>
<evidence type="ECO:0000313" key="16">
    <source>
        <dbReference type="Proteomes" id="UP000012960"/>
    </source>
</evidence>
<evidence type="ECO:0000256" key="8">
    <source>
        <dbReference type="ARBA" id="ARBA00022741"/>
    </source>
</evidence>
<dbReference type="AlphaFoldDB" id="A0A804HSZ6"/>
<comment type="subcellular location">
    <subcellularLocation>
        <location evidence="3">Cytoplasm</location>
    </subcellularLocation>
</comment>
<dbReference type="PANTHER" id="PTHR11964">
    <property type="entry name" value="S-ADENOSYLMETHIONINE SYNTHETASE"/>
    <property type="match status" value="1"/>
</dbReference>
<reference evidence="15" key="1">
    <citation type="submission" date="2021-05" db="UniProtKB">
        <authorList>
            <consortium name="EnsemblPlants"/>
        </authorList>
    </citation>
    <scope>IDENTIFICATION</scope>
    <source>
        <strain evidence="15">subsp. malaccensis</strain>
    </source>
</reference>
<dbReference type="SUPFAM" id="SSF55973">
    <property type="entry name" value="S-adenosylmethionine synthetase"/>
    <property type="match status" value="2"/>
</dbReference>
<keyword evidence="8" id="KW-0547">Nucleotide-binding</keyword>
<name>A0A804HSZ6_MUSAM</name>
<keyword evidence="16" id="KW-1185">Reference proteome</keyword>